<reference evidence="12 13" key="1">
    <citation type="submission" date="2022-05" db="EMBL/GenBank/DDBJ databases">
        <title>Genome Sequencing of Bee-Associated Microbes.</title>
        <authorList>
            <person name="Dunlap C."/>
        </authorList>
    </citation>
    <scope>NUCLEOTIDE SEQUENCE [LARGE SCALE GENOMIC DNA]</scope>
    <source>
        <strain evidence="12 13">NRRL NRS-1438</strain>
    </source>
</reference>
<evidence type="ECO:0000256" key="2">
    <source>
        <dbReference type="ARBA" id="ARBA00022527"/>
    </source>
</evidence>
<evidence type="ECO:0000256" key="9">
    <source>
        <dbReference type="PROSITE-ProRule" id="PRU10141"/>
    </source>
</evidence>
<dbReference type="Gene3D" id="3.30.200.20">
    <property type="entry name" value="Phosphorylase Kinase, domain 1"/>
    <property type="match status" value="1"/>
</dbReference>
<keyword evidence="13" id="KW-1185">Reference proteome</keyword>
<keyword evidence="10" id="KW-0472">Membrane</keyword>
<dbReference type="Gene3D" id="1.10.510.10">
    <property type="entry name" value="Transferase(Phosphotransferase) domain 1"/>
    <property type="match status" value="1"/>
</dbReference>
<dbReference type="Pfam" id="PF00069">
    <property type="entry name" value="Pkinase"/>
    <property type="match status" value="1"/>
</dbReference>
<keyword evidence="10" id="KW-0812">Transmembrane</keyword>
<evidence type="ECO:0000256" key="7">
    <source>
        <dbReference type="ARBA" id="ARBA00047899"/>
    </source>
</evidence>
<evidence type="ECO:0000313" key="12">
    <source>
        <dbReference type="EMBL" id="MCY9522813.1"/>
    </source>
</evidence>
<keyword evidence="5 12" id="KW-0418">Kinase</keyword>
<dbReference type="PANTHER" id="PTHR24356">
    <property type="entry name" value="SERINE/THREONINE-PROTEIN KINASE"/>
    <property type="match status" value="1"/>
</dbReference>
<feature type="domain" description="Protein kinase" evidence="11">
    <location>
        <begin position="42"/>
        <end position="307"/>
    </location>
</feature>
<dbReference type="SMART" id="SM00220">
    <property type="entry name" value="S_TKc"/>
    <property type="match status" value="1"/>
</dbReference>
<proteinExistence type="predicted"/>
<dbReference type="InterPro" id="IPR017441">
    <property type="entry name" value="Protein_kinase_ATP_BS"/>
</dbReference>
<accession>A0ABT4E2Q3</accession>
<evidence type="ECO:0000256" key="1">
    <source>
        <dbReference type="ARBA" id="ARBA00012513"/>
    </source>
</evidence>
<feature type="transmembrane region" description="Helical" evidence="10">
    <location>
        <begin position="320"/>
        <end position="343"/>
    </location>
</feature>
<evidence type="ECO:0000256" key="5">
    <source>
        <dbReference type="ARBA" id="ARBA00022777"/>
    </source>
</evidence>
<dbReference type="InterPro" id="IPR050236">
    <property type="entry name" value="Ser_Thr_kinase_AGC"/>
</dbReference>
<organism evidence="12 13">
    <name type="scientific">Paenibacillus apiarius</name>
    <dbReference type="NCBI Taxonomy" id="46240"/>
    <lineage>
        <taxon>Bacteria</taxon>
        <taxon>Bacillati</taxon>
        <taxon>Bacillota</taxon>
        <taxon>Bacilli</taxon>
        <taxon>Bacillales</taxon>
        <taxon>Paenibacillaceae</taxon>
        <taxon>Paenibacillus</taxon>
    </lineage>
</organism>
<dbReference type="PROSITE" id="PS00107">
    <property type="entry name" value="PROTEIN_KINASE_ATP"/>
    <property type="match status" value="1"/>
</dbReference>
<gene>
    <name evidence="12" type="ORF">M5X09_24660</name>
</gene>
<dbReference type="RefSeq" id="WP_087434345.1">
    <property type="nucleotide sequence ID" value="NZ_JAMDLV010000067.1"/>
</dbReference>
<comment type="catalytic activity">
    <reaction evidence="8">
        <text>L-seryl-[protein] + ATP = O-phospho-L-seryl-[protein] + ADP + H(+)</text>
        <dbReference type="Rhea" id="RHEA:17989"/>
        <dbReference type="Rhea" id="RHEA-COMP:9863"/>
        <dbReference type="Rhea" id="RHEA-COMP:11604"/>
        <dbReference type="ChEBI" id="CHEBI:15378"/>
        <dbReference type="ChEBI" id="CHEBI:29999"/>
        <dbReference type="ChEBI" id="CHEBI:30616"/>
        <dbReference type="ChEBI" id="CHEBI:83421"/>
        <dbReference type="ChEBI" id="CHEBI:456216"/>
        <dbReference type="EC" id="2.7.11.1"/>
    </reaction>
</comment>
<keyword evidence="3" id="KW-0808">Transferase</keyword>
<name>A0ABT4E2Q3_9BACL</name>
<dbReference type="GO" id="GO:0004674">
    <property type="term" value="F:protein serine/threonine kinase activity"/>
    <property type="evidence" value="ECO:0007669"/>
    <property type="project" value="UniProtKB-KW"/>
</dbReference>
<dbReference type="PROSITE" id="PS50011">
    <property type="entry name" value="PROTEIN_KINASE_DOM"/>
    <property type="match status" value="1"/>
</dbReference>
<comment type="catalytic activity">
    <reaction evidence="7">
        <text>L-threonyl-[protein] + ATP = O-phospho-L-threonyl-[protein] + ADP + H(+)</text>
        <dbReference type="Rhea" id="RHEA:46608"/>
        <dbReference type="Rhea" id="RHEA-COMP:11060"/>
        <dbReference type="Rhea" id="RHEA-COMP:11605"/>
        <dbReference type="ChEBI" id="CHEBI:15378"/>
        <dbReference type="ChEBI" id="CHEBI:30013"/>
        <dbReference type="ChEBI" id="CHEBI:30616"/>
        <dbReference type="ChEBI" id="CHEBI:61977"/>
        <dbReference type="ChEBI" id="CHEBI:456216"/>
        <dbReference type="EC" id="2.7.11.1"/>
    </reaction>
</comment>
<evidence type="ECO:0000256" key="3">
    <source>
        <dbReference type="ARBA" id="ARBA00022679"/>
    </source>
</evidence>
<evidence type="ECO:0000256" key="4">
    <source>
        <dbReference type="ARBA" id="ARBA00022741"/>
    </source>
</evidence>
<dbReference type="EC" id="2.7.11.1" evidence="1"/>
<sequence length="347" mass="38957">MGYGVTTSFKAGGQLHTVKTAVRQISVAPGTVLKGVWNERMYRVERLLGRGANGVVYLVTMLAMEENRERGSGSFALKMGVDAVDFQSEINALRSLERQRRTQGGRVGRNGARPFLVDIDDADVSGQRIPFYVMRYVPGVSLKAYIYKNGADWYGLVGGKLLARLHKVHQHGWVFGDLKAENVLVNNDGTVELVDFGGLTAMGSSVKQFTELYDRGYWHAGSRSADCGYDLFSFAVLTIQILGEKELRERLKASLPQTRDVKDLQDIVRSNPRLKPFEAWLSRALKGAFASSEEAHRQWQELSHRLYRTGKKPHRPTPLWLKWFFGVSLFLLATSIALAGWGFDLQR</sequence>
<protein>
    <recommendedName>
        <fullName evidence="1">non-specific serine/threonine protein kinase</fullName>
        <ecNumber evidence="1">2.7.11.1</ecNumber>
    </recommendedName>
</protein>
<evidence type="ECO:0000256" key="10">
    <source>
        <dbReference type="SAM" id="Phobius"/>
    </source>
</evidence>
<keyword evidence="4 9" id="KW-0547">Nucleotide-binding</keyword>
<dbReference type="EMBL" id="JAMDLW010000054">
    <property type="protein sequence ID" value="MCY9522813.1"/>
    <property type="molecule type" value="Genomic_DNA"/>
</dbReference>
<keyword evidence="10" id="KW-1133">Transmembrane helix</keyword>
<evidence type="ECO:0000313" key="13">
    <source>
        <dbReference type="Proteomes" id="UP001207626"/>
    </source>
</evidence>
<feature type="binding site" evidence="9">
    <location>
        <position position="78"/>
    </location>
    <ligand>
        <name>ATP</name>
        <dbReference type="ChEBI" id="CHEBI:30616"/>
    </ligand>
</feature>
<keyword evidence="2 12" id="KW-0723">Serine/threonine-protein kinase</keyword>
<dbReference type="InterPro" id="IPR000719">
    <property type="entry name" value="Prot_kinase_dom"/>
</dbReference>
<comment type="caution">
    <text evidence="12">The sequence shown here is derived from an EMBL/GenBank/DDBJ whole genome shotgun (WGS) entry which is preliminary data.</text>
</comment>
<keyword evidence="6 9" id="KW-0067">ATP-binding</keyword>
<evidence type="ECO:0000256" key="8">
    <source>
        <dbReference type="ARBA" id="ARBA00048679"/>
    </source>
</evidence>
<evidence type="ECO:0000259" key="11">
    <source>
        <dbReference type="PROSITE" id="PS50011"/>
    </source>
</evidence>
<evidence type="ECO:0000256" key="6">
    <source>
        <dbReference type="ARBA" id="ARBA00022840"/>
    </source>
</evidence>
<dbReference type="SUPFAM" id="SSF56112">
    <property type="entry name" value="Protein kinase-like (PK-like)"/>
    <property type="match status" value="1"/>
</dbReference>
<dbReference type="InterPro" id="IPR011009">
    <property type="entry name" value="Kinase-like_dom_sf"/>
</dbReference>
<dbReference type="Proteomes" id="UP001207626">
    <property type="component" value="Unassembled WGS sequence"/>
</dbReference>